<protein>
    <submittedName>
        <fullName evidence="3">Cytochrome P450</fullName>
    </submittedName>
</protein>
<dbReference type="Gene3D" id="1.10.630.10">
    <property type="entry name" value="Cytochrome P450"/>
    <property type="match status" value="1"/>
</dbReference>
<dbReference type="AlphaFoldDB" id="A0A1H7VZM6"/>
<dbReference type="GO" id="GO:0016705">
    <property type="term" value="F:oxidoreductase activity, acting on paired donors, with incorporation or reduction of molecular oxygen"/>
    <property type="evidence" value="ECO:0007669"/>
    <property type="project" value="InterPro"/>
</dbReference>
<proteinExistence type="inferred from homology"/>
<dbReference type="RefSeq" id="WP_177227459.1">
    <property type="nucleotide sequence ID" value="NZ_FOBF01000010.1"/>
</dbReference>
<feature type="region of interest" description="Disordered" evidence="2">
    <location>
        <begin position="249"/>
        <end position="269"/>
    </location>
</feature>
<comment type="similarity">
    <text evidence="1">Belongs to the cytochrome P450 family.</text>
</comment>
<dbReference type="EMBL" id="FOBF01000010">
    <property type="protein sequence ID" value="SEM14524.1"/>
    <property type="molecule type" value="Genomic_DNA"/>
</dbReference>
<dbReference type="GO" id="GO:0020037">
    <property type="term" value="F:heme binding"/>
    <property type="evidence" value="ECO:0007669"/>
    <property type="project" value="InterPro"/>
</dbReference>
<dbReference type="STRING" id="46177.SAMN05660976_04282"/>
<evidence type="ECO:0000256" key="2">
    <source>
        <dbReference type="SAM" id="MobiDB-lite"/>
    </source>
</evidence>
<gene>
    <name evidence="3" type="ORF">SAMN05660976_04282</name>
</gene>
<organism evidence="3 4">
    <name type="scientific">Nonomuraea pusilla</name>
    <dbReference type="NCBI Taxonomy" id="46177"/>
    <lineage>
        <taxon>Bacteria</taxon>
        <taxon>Bacillati</taxon>
        <taxon>Actinomycetota</taxon>
        <taxon>Actinomycetes</taxon>
        <taxon>Streptosporangiales</taxon>
        <taxon>Streptosporangiaceae</taxon>
        <taxon>Nonomuraea</taxon>
    </lineage>
</organism>
<dbReference type="Proteomes" id="UP000198953">
    <property type="component" value="Unassembled WGS sequence"/>
</dbReference>
<name>A0A1H7VZM6_9ACTN</name>
<dbReference type="GO" id="GO:0004497">
    <property type="term" value="F:monooxygenase activity"/>
    <property type="evidence" value="ECO:0007669"/>
    <property type="project" value="InterPro"/>
</dbReference>
<dbReference type="InterPro" id="IPR036396">
    <property type="entry name" value="Cyt_P450_sf"/>
</dbReference>
<sequence length="269" mass="27579">MVITSHADARAVLADPRHVPPPVRQDGAEGTLAWLRAQVSRFSAGETHARRREALTARLAALDPAALRASAREETARRAGDWRGVPTAVLAAALGVTVPPGVVAAAASGYLSGEDSPGADAAVAALTALADLPSITLLLQAHAAVEGLIENALPHAGSGAGVEAVLQETLRHDPPLKASRRLDPRTGEEVVIDLVAVNRDPEVFADPGRFDASRGPSPHLTFGYGVRPCPAADHALALAAGVLDALTADVTPTDGPIDRVEARGAGEAP</sequence>
<dbReference type="PANTHER" id="PTHR46696:SF1">
    <property type="entry name" value="CYTOCHROME P450 YJIB-RELATED"/>
    <property type="match status" value="1"/>
</dbReference>
<evidence type="ECO:0000313" key="3">
    <source>
        <dbReference type="EMBL" id="SEM14524.1"/>
    </source>
</evidence>
<evidence type="ECO:0000313" key="4">
    <source>
        <dbReference type="Proteomes" id="UP000198953"/>
    </source>
</evidence>
<dbReference type="SUPFAM" id="SSF48264">
    <property type="entry name" value="Cytochrome P450"/>
    <property type="match status" value="1"/>
</dbReference>
<dbReference type="PANTHER" id="PTHR46696">
    <property type="entry name" value="P450, PUTATIVE (EUROFUNG)-RELATED"/>
    <property type="match status" value="1"/>
</dbReference>
<dbReference type="GO" id="GO:0005506">
    <property type="term" value="F:iron ion binding"/>
    <property type="evidence" value="ECO:0007669"/>
    <property type="project" value="InterPro"/>
</dbReference>
<keyword evidence="4" id="KW-1185">Reference proteome</keyword>
<reference evidence="3 4" key="1">
    <citation type="submission" date="2016-10" db="EMBL/GenBank/DDBJ databases">
        <authorList>
            <person name="de Groot N.N."/>
        </authorList>
    </citation>
    <scope>NUCLEOTIDE SEQUENCE [LARGE SCALE GENOMIC DNA]</scope>
    <source>
        <strain evidence="3 4">DSM 43357</strain>
    </source>
</reference>
<feature type="compositionally biased region" description="Basic and acidic residues" evidence="2">
    <location>
        <begin position="256"/>
        <end position="269"/>
    </location>
</feature>
<evidence type="ECO:0000256" key="1">
    <source>
        <dbReference type="ARBA" id="ARBA00010617"/>
    </source>
</evidence>
<accession>A0A1H7VZM6</accession>